<evidence type="ECO:0000256" key="2">
    <source>
        <dbReference type="SAM" id="Phobius"/>
    </source>
</evidence>
<feature type="region of interest" description="Disordered" evidence="1">
    <location>
        <begin position="189"/>
        <end position="230"/>
    </location>
</feature>
<dbReference type="RefSeq" id="WP_150485800.1">
    <property type="nucleotide sequence ID" value="NZ_ASYR01000042.1"/>
</dbReference>
<dbReference type="InterPro" id="IPR011047">
    <property type="entry name" value="Quinoprotein_ADH-like_sf"/>
</dbReference>
<feature type="compositionally biased region" description="Low complexity" evidence="1">
    <location>
        <begin position="189"/>
        <end position="200"/>
    </location>
</feature>
<evidence type="ECO:0000259" key="3">
    <source>
        <dbReference type="Pfam" id="PF13360"/>
    </source>
</evidence>
<dbReference type="InterPro" id="IPR002372">
    <property type="entry name" value="PQQ_rpt_dom"/>
</dbReference>
<organism evidence="4 5">
    <name type="scientific">Streptomyces fradiae ATCC 10745 = DSM 40063</name>
    <dbReference type="NCBI Taxonomy" id="1319510"/>
    <lineage>
        <taxon>Bacteria</taxon>
        <taxon>Bacillati</taxon>
        <taxon>Actinomycetota</taxon>
        <taxon>Actinomycetes</taxon>
        <taxon>Kitasatosporales</taxon>
        <taxon>Streptomycetaceae</taxon>
        <taxon>Streptomyces</taxon>
    </lineage>
</organism>
<feature type="domain" description="Pyrrolo-quinoline quinone repeat" evidence="3">
    <location>
        <begin position="320"/>
        <end position="536"/>
    </location>
</feature>
<protein>
    <recommendedName>
        <fullName evidence="3">Pyrrolo-quinoline quinone repeat domain-containing protein</fullName>
    </recommendedName>
</protein>
<feature type="compositionally biased region" description="Pro residues" evidence="1">
    <location>
        <begin position="100"/>
        <end position="131"/>
    </location>
</feature>
<keyword evidence="2" id="KW-1133">Transmembrane helix</keyword>
<dbReference type="Proteomes" id="UP000731519">
    <property type="component" value="Unassembled WGS sequence"/>
</dbReference>
<feature type="compositionally biased region" description="Pro residues" evidence="1">
    <location>
        <begin position="1"/>
        <end position="24"/>
    </location>
</feature>
<feature type="compositionally biased region" description="Gly residues" evidence="1">
    <location>
        <begin position="201"/>
        <end position="214"/>
    </location>
</feature>
<feature type="compositionally biased region" description="Low complexity" evidence="1">
    <location>
        <begin position="133"/>
        <end position="142"/>
    </location>
</feature>
<keyword evidence="5" id="KW-1185">Reference proteome</keyword>
<accession>A0ABQ6XMK1</accession>
<dbReference type="InterPro" id="IPR015943">
    <property type="entry name" value="WD40/YVTN_repeat-like_dom_sf"/>
</dbReference>
<dbReference type="SUPFAM" id="SSF50998">
    <property type="entry name" value="Quinoprotein alcohol dehydrogenase-like"/>
    <property type="match status" value="1"/>
</dbReference>
<dbReference type="Pfam" id="PF13360">
    <property type="entry name" value="PQQ_2"/>
    <property type="match status" value="1"/>
</dbReference>
<name>A0ABQ6XMK1_STRFR</name>
<evidence type="ECO:0000313" key="5">
    <source>
        <dbReference type="Proteomes" id="UP000731519"/>
    </source>
</evidence>
<comment type="caution">
    <text evidence="4">The sequence shown here is derived from an EMBL/GenBank/DDBJ whole genome shotgun (WGS) entry which is preliminary data.</text>
</comment>
<keyword evidence="2" id="KW-0472">Membrane</keyword>
<keyword evidence="2" id="KW-0812">Transmembrane</keyword>
<dbReference type="GeneID" id="91403716"/>
<dbReference type="Gene3D" id="2.130.10.10">
    <property type="entry name" value="YVTN repeat-like/Quinoprotein amine dehydrogenase"/>
    <property type="match status" value="1"/>
</dbReference>
<evidence type="ECO:0000256" key="1">
    <source>
        <dbReference type="SAM" id="MobiDB-lite"/>
    </source>
</evidence>
<feature type="transmembrane region" description="Helical" evidence="2">
    <location>
        <begin position="168"/>
        <end position="187"/>
    </location>
</feature>
<dbReference type="EMBL" id="ASYR01000042">
    <property type="protein sequence ID" value="KAF0647003.1"/>
    <property type="molecule type" value="Genomic_DNA"/>
</dbReference>
<feature type="region of interest" description="Disordered" evidence="1">
    <location>
        <begin position="1"/>
        <end position="161"/>
    </location>
</feature>
<evidence type="ECO:0000313" key="4">
    <source>
        <dbReference type="EMBL" id="KAF0647003.1"/>
    </source>
</evidence>
<feature type="compositionally biased region" description="Pro residues" evidence="1">
    <location>
        <begin position="67"/>
        <end position="91"/>
    </location>
</feature>
<proteinExistence type="predicted"/>
<reference evidence="4 5" key="1">
    <citation type="submission" date="2013-05" db="EMBL/GenBank/DDBJ databases">
        <title>Genome Sequence of Streptomyces fradiae.</title>
        <authorList>
            <person name="Kirby R."/>
        </authorList>
    </citation>
    <scope>NUCLEOTIDE SEQUENCE [LARGE SCALE GENOMIC DNA]</scope>
    <source>
        <strain evidence="4 5">ATCC 10745</strain>
    </source>
</reference>
<sequence length="642" mass="65719">MTQPPPPPQQPPGPPDEPPGPPPQGGFGAPQDPPPGGFGAPQDPPPGGFGAPAPPPQGGPAYGYPQAPQPPAPGAQPPAPQPPAPQPPGAPQHPAAPQGPGVPPPGQPPTAPYGYPGQPPYQPPPGAPGQPPGYGYPTAPMHQMPPPGMPGAPAGQGGRGGLSAQMKIVIAAVVAVALIVGTGVWYASTKGGDPAPATAGGTSGGTGTDGGKADGGPAAPDGPGKEKVPGNTQAKVAFQIPVPVVTDMVTTTGSWLTDKTYVKSGVNEVVGYDPVKGAKLWSVPLPGELCASTRHVKDNKTALVFAAAKPTPQNKYPGCSEVAVLDLDAGKLLWTRSVSLDGGRKLNMSEVTIGAGTVAAAAVQGGAAWDLATGKELWRPQDNAEGCRDMGYGGGEGLVAARKCGDSDNVSVTIQNLNPATGAPVSEFKMPTGVEYASVVSTRPLVVAADVGDTAGDGSSISDFFSIDEKTGKLKAQIPADADRYAAECGATDVERCEKLVVGNNRLYLPTEQHEGGTDSRRVNEIVSFDLTTGKPTGDRLDSGDGVELYPVRMDGGNLIVYRTPGYERGGEVVSVDGGTFKETLLMKTPADRTISTIERALVGREPILYRDGRLYLADRFVSKPSTVVKETRYLALVFTTQ</sequence>
<feature type="compositionally biased region" description="Pro residues" evidence="1">
    <location>
        <begin position="31"/>
        <end position="58"/>
    </location>
</feature>
<gene>
    <name evidence="4" type="ORF">K701_25505</name>
</gene>